<name>A0A5S4V5L6_9MICO</name>
<dbReference type="InterPro" id="IPR002347">
    <property type="entry name" value="SDR_fam"/>
</dbReference>
<reference evidence="3 4" key="1">
    <citation type="submission" date="2019-08" db="EMBL/GenBank/DDBJ databases">
        <authorList>
            <person name="Hu J."/>
        </authorList>
    </citation>
    <scope>NUCLEOTIDE SEQUENCE [LARGE SCALE GENOMIC DNA]</scope>
    <source>
        <strain evidence="3 4">NEAU-184</strain>
    </source>
</reference>
<keyword evidence="2" id="KW-0560">Oxidoreductase</keyword>
<evidence type="ECO:0000256" key="1">
    <source>
        <dbReference type="ARBA" id="ARBA00006484"/>
    </source>
</evidence>
<protein>
    <submittedName>
        <fullName evidence="3">SDR family oxidoreductase</fullName>
    </submittedName>
</protein>
<dbReference type="InterPro" id="IPR036291">
    <property type="entry name" value="NAD(P)-bd_dom_sf"/>
</dbReference>
<dbReference type="EMBL" id="VSSB01000001">
    <property type="protein sequence ID" value="TYL54427.1"/>
    <property type="molecule type" value="Genomic_DNA"/>
</dbReference>
<proteinExistence type="inferred from homology"/>
<dbReference type="Pfam" id="PF13561">
    <property type="entry name" value="adh_short_C2"/>
    <property type="match status" value="1"/>
</dbReference>
<dbReference type="PANTHER" id="PTHR43477">
    <property type="entry name" value="DIHYDROANTICAPSIN 7-DEHYDROGENASE"/>
    <property type="match status" value="1"/>
</dbReference>
<comment type="caution">
    <text evidence="3">The sequence shown here is derived from an EMBL/GenBank/DDBJ whole genome shotgun (WGS) entry which is preliminary data.</text>
</comment>
<evidence type="ECO:0000313" key="3">
    <source>
        <dbReference type="EMBL" id="TYL54427.1"/>
    </source>
</evidence>
<dbReference type="GO" id="GO:0016491">
    <property type="term" value="F:oxidoreductase activity"/>
    <property type="evidence" value="ECO:0007669"/>
    <property type="project" value="UniProtKB-KW"/>
</dbReference>
<dbReference type="Gene3D" id="3.40.50.720">
    <property type="entry name" value="NAD(P)-binding Rossmann-like Domain"/>
    <property type="match status" value="1"/>
</dbReference>
<keyword evidence="4" id="KW-1185">Reference proteome</keyword>
<gene>
    <name evidence="3" type="ORF">FYC51_12825</name>
</gene>
<dbReference type="RefSeq" id="WP_148733958.1">
    <property type="nucleotide sequence ID" value="NZ_VSSB01000001.1"/>
</dbReference>
<organism evidence="3 4">
    <name type="scientific">Agromyces mariniharenae</name>
    <dbReference type="NCBI Taxonomy" id="2604423"/>
    <lineage>
        <taxon>Bacteria</taxon>
        <taxon>Bacillati</taxon>
        <taxon>Actinomycetota</taxon>
        <taxon>Actinomycetes</taxon>
        <taxon>Micrococcales</taxon>
        <taxon>Microbacteriaceae</taxon>
        <taxon>Agromyces</taxon>
    </lineage>
</organism>
<dbReference type="SUPFAM" id="SSF51735">
    <property type="entry name" value="NAD(P)-binding Rossmann-fold domains"/>
    <property type="match status" value="1"/>
</dbReference>
<sequence>MTTRTIVVVGGTSGIGLELSRSLVARGDRVALTGRHHAKAAAIAADVGPGASGVAVDISEPATIAGALAAIEGPVHGLVLAAIERDANTIRDYDMVRAQRLITLKLVGYTETVHTLLDRLEPSGGTGIVLFGGRAKDMPYPGSTTVSTINGGVEGLVNTLAHELAPIRVNALHPGIIGDSPFWSAKPAGVLDQYRTRTPGGELATMADVVGAVQFLLDNRGVSGTSVYVDRGWRLT</sequence>
<dbReference type="PANTHER" id="PTHR43477:SF1">
    <property type="entry name" value="DIHYDROANTICAPSIN 7-DEHYDROGENASE"/>
    <property type="match status" value="1"/>
</dbReference>
<comment type="similarity">
    <text evidence="1">Belongs to the short-chain dehydrogenases/reductases (SDR) family.</text>
</comment>
<dbReference type="AlphaFoldDB" id="A0A5S4V5L6"/>
<evidence type="ECO:0000313" key="4">
    <source>
        <dbReference type="Proteomes" id="UP000325243"/>
    </source>
</evidence>
<dbReference type="PRINTS" id="PR00081">
    <property type="entry name" value="GDHRDH"/>
</dbReference>
<dbReference type="CDD" id="cd05233">
    <property type="entry name" value="SDR_c"/>
    <property type="match status" value="1"/>
</dbReference>
<accession>A0A5S4V5L6</accession>
<evidence type="ECO:0000256" key="2">
    <source>
        <dbReference type="ARBA" id="ARBA00023002"/>
    </source>
</evidence>
<dbReference type="Proteomes" id="UP000325243">
    <property type="component" value="Unassembled WGS sequence"/>
</dbReference>
<dbReference type="InterPro" id="IPR051122">
    <property type="entry name" value="SDR_DHRS6-like"/>
</dbReference>